<feature type="domain" description="RAP" evidence="1">
    <location>
        <begin position="544"/>
        <end position="624"/>
    </location>
</feature>
<proteinExistence type="predicted"/>
<dbReference type="Proteomes" id="UP000794436">
    <property type="component" value="Unassembled WGS sequence"/>
</dbReference>
<comment type="caution">
    <text evidence="2">The sequence shown here is derived from an EMBL/GenBank/DDBJ whole genome shotgun (WGS) entry which is preliminary data.</text>
</comment>
<evidence type="ECO:0000259" key="1">
    <source>
        <dbReference type="PROSITE" id="PS51286"/>
    </source>
</evidence>
<dbReference type="EMBL" id="SPLM01000073">
    <property type="protein sequence ID" value="TMW62815.1"/>
    <property type="molecule type" value="Genomic_DNA"/>
</dbReference>
<name>A0A8K1CGI9_PYTOL</name>
<gene>
    <name evidence="2" type="ORF">Poli38472_005433</name>
</gene>
<evidence type="ECO:0000313" key="2">
    <source>
        <dbReference type="EMBL" id="TMW62815.1"/>
    </source>
</evidence>
<dbReference type="InterPro" id="IPR013584">
    <property type="entry name" value="RAP"/>
</dbReference>
<dbReference type="OrthoDB" id="166080at2759"/>
<organism evidence="2 3">
    <name type="scientific">Pythium oligandrum</name>
    <name type="common">Mycoparasitic fungus</name>
    <dbReference type="NCBI Taxonomy" id="41045"/>
    <lineage>
        <taxon>Eukaryota</taxon>
        <taxon>Sar</taxon>
        <taxon>Stramenopiles</taxon>
        <taxon>Oomycota</taxon>
        <taxon>Peronosporomycetes</taxon>
        <taxon>Pythiales</taxon>
        <taxon>Pythiaceae</taxon>
        <taxon>Pythium</taxon>
    </lineage>
</organism>
<sequence>MRAWTKLGARRIATSRARFQRHQLAAVYKDNVRAASFASKYPTNAESAVLDASAEDDKDKSHLVCGKCSSPICKTDDLVFFKWRGGIHVSSLTEAPLQSLRTGSHWNSEEHAWKKHKLNCLTCNHPVGSIARVFSSDKILFSAKEVTIKMPVQQSPMISLSGYPSSMLTFSMWTELLLMLESQPNLKSQLQIRRVDNIRDFSVEKKELNTQLLLASDLRSLLKLVDEHLNEMNAVNLMTALHRAGVLKIAEKKSVTQKPTPRFHVKSEAPEDDLLDFDSHVLLNPAAVNAVNEEINHRLWKLVDAIESVMAFSGSVVESAVRLTNLAAAMWRLNIGRPNILRMIARQAMYRMKAETPLLNAHEASLVASAVASLSSKEIRQEPWVFDLLDAAADVVLADEAAFSATDSIWDVVLPLLRSFAMVGHFHEELSRLAFERVNVGMLEEKFDADQSRGRLTQSQRRIYQIHIDNVQAHRGPEYQLQSGKRLERYQSLFAEEQRHLKNMVFRPRHLVATALESMKLTPVPLYTFEEGYVVDLALPRQRIAIEINDNSVYLARDSASRMDAGDEASADPDVQRIESFKTLSYVDLKARHLEHHGWIVVQLPEEEFRKLNDADHRAEYLSMLIEIATYSRANELDEDFEDKDDL</sequence>
<dbReference type="SMART" id="SM00952">
    <property type="entry name" value="RAP"/>
    <property type="match status" value="1"/>
</dbReference>
<evidence type="ECO:0000313" key="3">
    <source>
        <dbReference type="Proteomes" id="UP000794436"/>
    </source>
</evidence>
<dbReference type="Gene3D" id="2.170.150.30">
    <property type="entry name" value="RIG-I-like receptor, C-terminal regulatory domain"/>
    <property type="match status" value="1"/>
</dbReference>
<reference evidence="2" key="1">
    <citation type="submission" date="2019-03" db="EMBL/GenBank/DDBJ databases">
        <title>Long read genome sequence of the mycoparasitic Pythium oligandrum ATCC 38472 isolated from sugarbeet rhizosphere.</title>
        <authorList>
            <person name="Gaulin E."/>
        </authorList>
    </citation>
    <scope>NUCLEOTIDE SEQUENCE</scope>
    <source>
        <strain evidence="2">ATCC 38472_TT</strain>
    </source>
</reference>
<dbReference type="PROSITE" id="PS51286">
    <property type="entry name" value="RAP"/>
    <property type="match status" value="1"/>
</dbReference>
<dbReference type="AlphaFoldDB" id="A0A8K1CGI9"/>
<accession>A0A8K1CGI9</accession>
<dbReference type="Pfam" id="PF08373">
    <property type="entry name" value="RAP"/>
    <property type="match status" value="1"/>
</dbReference>
<protein>
    <recommendedName>
        <fullName evidence="1">RAP domain-containing protein</fullName>
    </recommendedName>
</protein>
<dbReference type="InterPro" id="IPR038557">
    <property type="entry name" value="RLR_C_sf"/>
</dbReference>
<keyword evidence="3" id="KW-1185">Reference proteome</keyword>